<keyword evidence="2" id="KW-1185">Reference proteome</keyword>
<dbReference type="EMBL" id="CP123872">
    <property type="protein sequence ID" value="WND04081.1"/>
    <property type="molecule type" value="Genomic_DNA"/>
</dbReference>
<dbReference type="KEGG" id="tmk:QGN29_06800"/>
<organism evidence="1 2">
    <name type="scientific">Temperatibacter marinus</name>
    <dbReference type="NCBI Taxonomy" id="1456591"/>
    <lineage>
        <taxon>Bacteria</taxon>
        <taxon>Pseudomonadati</taxon>
        <taxon>Pseudomonadota</taxon>
        <taxon>Alphaproteobacteria</taxon>
        <taxon>Kordiimonadales</taxon>
        <taxon>Temperatibacteraceae</taxon>
        <taxon>Temperatibacter</taxon>
    </lineage>
</organism>
<sequence>MAKLVPLGNDVHRNFKLAKQDIEHLKDAQIIPVVAHEFPTVGSQGPIVFVKNSETGQFQAVLLCGISQGENLFNVNGKWDGAFVPLVATLYPFKILPAGEDKITLGIIEDSPCFSETEGEALFTEDGEMTEFMTKFRDRMLDYYDRLQATDGYAQTLVNHNLLKSQSMNLEINGEKFNIDGLYFIDEEKLMDLADDVVLDFHKRGLMAVMYAQLASMHQVHTLARRKSGK</sequence>
<evidence type="ECO:0000313" key="1">
    <source>
        <dbReference type="EMBL" id="WND04081.1"/>
    </source>
</evidence>
<dbReference type="InterPro" id="IPR010836">
    <property type="entry name" value="SapC"/>
</dbReference>
<dbReference type="AlphaFoldDB" id="A0AA52EFZ7"/>
<gene>
    <name evidence="1" type="ORF">QGN29_06800</name>
</gene>
<reference evidence="1" key="1">
    <citation type="submission" date="2023-04" db="EMBL/GenBank/DDBJ databases">
        <title>Complete genome sequence of Temperatibacter marinus.</title>
        <authorList>
            <person name="Rong J.-C."/>
            <person name="Yi M.-L."/>
            <person name="Zhao Q."/>
        </authorList>
    </citation>
    <scope>NUCLEOTIDE SEQUENCE</scope>
    <source>
        <strain evidence="1">NBRC 110045</strain>
    </source>
</reference>
<dbReference type="Pfam" id="PF07277">
    <property type="entry name" value="SapC"/>
    <property type="match status" value="1"/>
</dbReference>
<name>A0AA52EFZ7_9PROT</name>
<dbReference type="Proteomes" id="UP001268683">
    <property type="component" value="Chromosome"/>
</dbReference>
<evidence type="ECO:0000313" key="2">
    <source>
        <dbReference type="Proteomes" id="UP001268683"/>
    </source>
</evidence>
<protein>
    <submittedName>
        <fullName evidence="1">SapC family protein</fullName>
    </submittedName>
</protein>
<dbReference type="RefSeq" id="WP_310799945.1">
    <property type="nucleotide sequence ID" value="NZ_CP123872.1"/>
</dbReference>
<proteinExistence type="predicted"/>
<accession>A0AA52EFZ7</accession>